<protein>
    <submittedName>
        <fullName evidence="2">Uncharacterized protein</fullName>
    </submittedName>
</protein>
<dbReference type="Proteomes" id="UP001165082">
    <property type="component" value="Unassembled WGS sequence"/>
</dbReference>
<comment type="caution">
    <text evidence="2">The sequence shown here is derived from an EMBL/GenBank/DDBJ whole genome shotgun (WGS) entry which is preliminary data.</text>
</comment>
<name>A0A9W7EB25_9STRA</name>
<proteinExistence type="predicted"/>
<keyword evidence="3" id="KW-1185">Reference proteome</keyword>
<sequence length="152" mass="16825">MVTVGRLILGSLHTIPNDDLLFNLEVKDYTEEGEGTVEVQLPRGEGKRGGREGAKEYAEGIFKDGSGWEDALKAGADLAAFYSDLRNERKAEVTMALPKHIQKPRLAPLGAVKLREEEGTKVGNPYDVPEVCKEKREESGQGAWEMGGRRRR</sequence>
<organism evidence="2 3">
    <name type="scientific">Triparma retinervis</name>
    <dbReference type="NCBI Taxonomy" id="2557542"/>
    <lineage>
        <taxon>Eukaryota</taxon>
        <taxon>Sar</taxon>
        <taxon>Stramenopiles</taxon>
        <taxon>Ochrophyta</taxon>
        <taxon>Bolidophyceae</taxon>
        <taxon>Parmales</taxon>
        <taxon>Triparmaceae</taxon>
        <taxon>Triparma</taxon>
    </lineage>
</organism>
<dbReference type="EMBL" id="BRXZ01002853">
    <property type="protein sequence ID" value="GMH71555.1"/>
    <property type="molecule type" value="Genomic_DNA"/>
</dbReference>
<evidence type="ECO:0000313" key="2">
    <source>
        <dbReference type="EMBL" id="GMH71555.1"/>
    </source>
</evidence>
<accession>A0A9W7EB25</accession>
<evidence type="ECO:0000256" key="1">
    <source>
        <dbReference type="SAM" id="MobiDB-lite"/>
    </source>
</evidence>
<dbReference type="AlphaFoldDB" id="A0A9W7EB25"/>
<evidence type="ECO:0000313" key="3">
    <source>
        <dbReference type="Proteomes" id="UP001165082"/>
    </source>
</evidence>
<gene>
    <name evidence="2" type="ORF">TrRE_jg1523</name>
</gene>
<feature type="region of interest" description="Disordered" evidence="1">
    <location>
        <begin position="133"/>
        <end position="152"/>
    </location>
</feature>
<dbReference type="OrthoDB" id="436717at2759"/>
<reference evidence="2" key="1">
    <citation type="submission" date="2022-07" db="EMBL/GenBank/DDBJ databases">
        <title>Genome analysis of Parmales, a sister group of diatoms, reveals the evolutionary specialization of diatoms from phago-mixotrophs to photoautotrophs.</title>
        <authorList>
            <person name="Ban H."/>
            <person name="Sato S."/>
            <person name="Yoshikawa S."/>
            <person name="Kazumasa Y."/>
            <person name="Nakamura Y."/>
            <person name="Ichinomiya M."/>
            <person name="Saitoh K."/>
            <person name="Sato N."/>
            <person name="Blanc-Mathieu R."/>
            <person name="Endo H."/>
            <person name="Kuwata A."/>
            <person name="Ogata H."/>
        </authorList>
    </citation>
    <scope>NUCLEOTIDE SEQUENCE</scope>
</reference>